<keyword evidence="2" id="KW-1185">Reference proteome</keyword>
<dbReference type="Proteomes" id="UP001189663">
    <property type="component" value="Unassembled WGS sequence"/>
</dbReference>
<gene>
    <name evidence="1" type="ORF">LMG18096_02051</name>
</gene>
<organism evidence="1 2">
    <name type="scientific">Ralstonia holmesii</name>
    <dbReference type="NCBI Taxonomy" id="3058602"/>
    <lineage>
        <taxon>Bacteria</taxon>
        <taxon>Pseudomonadati</taxon>
        <taxon>Pseudomonadota</taxon>
        <taxon>Betaproteobacteria</taxon>
        <taxon>Burkholderiales</taxon>
        <taxon>Burkholderiaceae</taxon>
        <taxon>Ralstonia</taxon>
    </lineage>
</organism>
<dbReference type="AlphaFoldDB" id="A0ABC8QAQ3"/>
<dbReference type="EMBL" id="CATZAT010000003">
    <property type="protein sequence ID" value="CAJ0788042.1"/>
    <property type="molecule type" value="Genomic_DNA"/>
</dbReference>
<reference evidence="1 2" key="1">
    <citation type="submission" date="2023-07" db="EMBL/GenBank/DDBJ databases">
        <authorList>
            <person name="Peeters C."/>
        </authorList>
    </citation>
    <scope>NUCLEOTIDE SEQUENCE [LARGE SCALE GENOMIC DNA]</scope>
    <source>
        <strain evidence="1 2">LMG 18096</strain>
    </source>
</reference>
<name>A0ABC8QAQ3_9RALS</name>
<evidence type="ECO:0000313" key="1">
    <source>
        <dbReference type="EMBL" id="CAJ0788042.1"/>
    </source>
</evidence>
<comment type="caution">
    <text evidence="1">The sequence shown here is derived from an EMBL/GenBank/DDBJ whole genome shotgun (WGS) entry which is preliminary data.</text>
</comment>
<evidence type="ECO:0000313" key="2">
    <source>
        <dbReference type="Proteomes" id="UP001189663"/>
    </source>
</evidence>
<protein>
    <submittedName>
        <fullName evidence="1">Uncharacterized protein</fullName>
    </submittedName>
</protein>
<accession>A0ABC8QAQ3</accession>
<proteinExistence type="predicted"/>
<sequence length="127" mass="13710">MNESGAQQRCNDFHCGGVIPTNGLDHYLGARAGGEPHDLHDILGVRRALVADEQDVAIELAGGMYQPRRSTALQTNAAGHLDRRFYQCILKKTVNSKQAHGRLAAARELATEHLARVSGCALVHGCI</sequence>